<dbReference type="EMBL" id="CP034951">
    <property type="protein sequence ID" value="QAA80996.1"/>
    <property type="molecule type" value="Genomic_DNA"/>
</dbReference>
<evidence type="ECO:0000313" key="2">
    <source>
        <dbReference type="EMBL" id="QAA80996.1"/>
    </source>
</evidence>
<dbReference type="AlphaFoldDB" id="A0A410G150"/>
<accession>A0A410G150</accession>
<organism evidence="2 3">
    <name type="scientific">Aequorivita ciconiae</name>
    <dbReference type="NCBI Taxonomy" id="2494375"/>
    <lineage>
        <taxon>Bacteria</taxon>
        <taxon>Pseudomonadati</taxon>
        <taxon>Bacteroidota</taxon>
        <taxon>Flavobacteriia</taxon>
        <taxon>Flavobacteriales</taxon>
        <taxon>Flavobacteriaceae</taxon>
        <taxon>Aequorivita</taxon>
    </lineage>
</organism>
<gene>
    <name evidence="2" type="ORF">EI546_04295</name>
</gene>
<dbReference type="OrthoDB" id="1122968at2"/>
<protein>
    <submittedName>
        <fullName evidence="2">Uncharacterized protein</fullName>
    </submittedName>
</protein>
<dbReference type="KEGG" id="aev:EI546_04295"/>
<keyword evidence="3" id="KW-1185">Reference proteome</keyword>
<feature type="region of interest" description="Disordered" evidence="1">
    <location>
        <begin position="43"/>
        <end position="67"/>
    </location>
</feature>
<name>A0A410G150_9FLAO</name>
<evidence type="ECO:0000256" key="1">
    <source>
        <dbReference type="SAM" id="MobiDB-lite"/>
    </source>
</evidence>
<reference evidence="2 3" key="1">
    <citation type="submission" date="2019-01" db="EMBL/GenBank/DDBJ databases">
        <title>Complete genome sequencing of Aequorivita sp. H23M31.</title>
        <authorList>
            <person name="Bae J.-W."/>
        </authorList>
    </citation>
    <scope>NUCLEOTIDE SEQUENCE [LARGE SCALE GENOMIC DNA]</scope>
    <source>
        <strain evidence="2 3">H23M31</strain>
    </source>
</reference>
<dbReference type="RefSeq" id="WP_128249389.1">
    <property type="nucleotide sequence ID" value="NZ_CP034951.1"/>
</dbReference>
<sequence length="67" mass="7870">MQIERTNKEILIRLPSGTDLVGLQRILDYLKFREIASKSEATQEQIDKLSSESKSSWWNKNKSRFVK</sequence>
<evidence type="ECO:0000313" key="3">
    <source>
        <dbReference type="Proteomes" id="UP000285517"/>
    </source>
</evidence>
<dbReference type="Proteomes" id="UP000285517">
    <property type="component" value="Chromosome"/>
</dbReference>
<proteinExistence type="predicted"/>